<reference evidence="1" key="1">
    <citation type="submission" date="2023-03" db="EMBL/GenBank/DDBJ databases">
        <title>Chromosome-scale reference genome and RAD-based genetic map of yellow starthistle (Centaurea solstitialis) reveal putative structural variation and QTLs associated with invader traits.</title>
        <authorList>
            <person name="Reatini B."/>
            <person name="Cang F.A."/>
            <person name="Jiang Q."/>
            <person name="Mckibben M.T.W."/>
            <person name="Barker M.S."/>
            <person name="Rieseberg L.H."/>
            <person name="Dlugosch K.M."/>
        </authorList>
    </citation>
    <scope>NUCLEOTIDE SEQUENCE</scope>
    <source>
        <strain evidence="1">CAN-66</strain>
        <tissue evidence="1">Leaf</tissue>
    </source>
</reference>
<evidence type="ECO:0000313" key="2">
    <source>
        <dbReference type="Proteomes" id="UP001172457"/>
    </source>
</evidence>
<sequence>MTGSKSVLINYREERGPAVTFGGNGKGQTRGYGTLTNGVTTFKRVAYVERAEPKRIPSAAVKLFNPEGNPNRVFWYSKDSGFD</sequence>
<name>A0AA38SQZ3_9ASTR</name>
<accession>A0AA38SQZ3</accession>
<dbReference type="AlphaFoldDB" id="A0AA38SQZ3"/>
<dbReference type="Proteomes" id="UP001172457">
    <property type="component" value="Unassembled WGS sequence"/>
</dbReference>
<dbReference type="EMBL" id="JARYMX010000013">
    <property type="protein sequence ID" value="KAJ9536648.1"/>
    <property type="molecule type" value="Genomic_DNA"/>
</dbReference>
<evidence type="ECO:0000313" key="1">
    <source>
        <dbReference type="EMBL" id="KAJ9536648.1"/>
    </source>
</evidence>
<proteinExistence type="predicted"/>
<gene>
    <name evidence="1" type="ORF">OSB04_un000197</name>
</gene>
<organism evidence="1 2">
    <name type="scientific">Centaurea solstitialis</name>
    <name type="common">yellow star-thistle</name>
    <dbReference type="NCBI Taxonomy" id="347529"/>
    <lineage>
        <taxon>Eukaryota</taxon>
        <taxon>Viridiplantae</taxon>
        <taxon>Streptophyta</taxon>
        <taxon>Embryophyta</taxon>
        <taxon>Tracheophyta</taxon>
        <taxon>Spermatophyta</taxon>
        <taxon>Magnoliopsida</taxon>
        <taxon>eudicotyledons</taxon>
        <taxon>Gunneridae</taxon>
        <taxon>Pentapetalae</taxon>
        <taxon>asterids</taxon>
        <taxon>campanulids</taxon>
        <taxon>Asterales</taxon>
        <taxon>Asteraceae</taxon>
        <taxon>Carduoideae</taxon>
        <taxon>Cardueae</taxon>
        <taxon>Centaureinae</taxon>
        <taxon>Centaurea</taxon>
    </lineage>
</organism>
<comment type="caution">
    <text evidence="1">The sequence shown here is derived from an EMBL/GenBank/DDBJ whole genome shotgun (WGS) entry which is preliminary data.</text>
</comment>
<keyword evidence="2" id="KW-1185">Reference proteome</keyword>
<protein>
    <submittedName>
        <fullName evidence="1">Uncharacterized protein</fullName>
    </submittedName>
</protein>